<dbReference type="PDB" id="4PY3">
    <property type="method" value="X-ray"/>
    <property type="resolution" value="2.35 A"/>
    <property type="chains" value="A/B/C/D/E/F/G/H/I/J=10-241"/>
</dbReference>
<dbReference type="Gene3D" id="2.40.50.140">
    <property type="entry name" value="Nucleic acid-binding proteins"/>
    <property type="match status" value="1"/>
</dbReference>
<evidence type="ECO:0007829" key="12">
    <source>
        <dbReference type="PDB" id="4PY3"/>
    </source>
</evidence>
<evidence type="ECO:0000313" key="10">
    <source>
        <dbReference type="EMBL" id="ATO57483.1"/>
    </source>
</evidence>
<dbReference type="PANTHER" id="PTHR39560">
    <property type="entry name" value="PROTEIN ADENYLYLTRANSFERASE FIC-RELATED"/>
    <property type="match status" value="1"/>
</dbReference>
<dbReference type="GO" id="GO:0005524">
    <property type="term" value="F:ATP binding"/>
    <property type="evidence" value="ECO:0007669"/>
    <property type="project" value="UniProtKB-KW"/>
</dbReference>
<keyword evidence="2" id="KW-0548">Nucleotidyltransferase</keyword>
<dbReference type="GO" id="GO:0070733">
    <property type="term" value="F:AMPylase activity"/>
    <property type="evidence" value="ECO:0007669"/>
    <property type="project" value="UniProtKB-EC"/>
</dbReference>
<dbReference type="Gene3D" id="1.10.3290.10">
    <property type="entry name" value="Fido-like domain"/>
    <property type="match status" value="1"/>
</dbReference>
<proteinExistence type="evidence at protein level"/>
<reference evidence="12" key="3">
    <citation type="journal article" date="2021" name="Microorganisms">
        <title>Evolutionary Diversification of Host-Targeted &lt;i&gt;Bartonella&lt;/i&gt; Effectors Proteins Derived from a Conserved FicTA Toxin-Antitoxin Module.</title>
        <authorList>
            <person name="Schirmer T."/>
            <person name="de Beer T.A.P."/>
            <person name="Tamegger S."/>
            <person name="Harms A."/>
            <person name="Dietz N."/>
            <person name="Dranow D.M."/>
            <person name="Edwards T.E."/>
            <person name="Myler P.J."/>
            <person name="Phan I."/>
            <person name="Dehio C."/>
        </authorList>
    </citation>
    <scope>X-RAY CRYSTALLOGRAPHY (2.35 ANGSTROMS) OF 1-1 AND 10-241</scope>
</reference>
<keyword evidence="1" id="KW-0808">Transferase</keyword>
<dbReference type="RefSeq" id="WP_100693354.1">
    <property type="nucleotide sequence ID" value="NZ_CP019489.1"/>
</dbReference>
<dbReference type="SMR" id="E6YV77"/>
<evidence type="ECO:0000256" key="3">
    <source>
        <dbReference type="ARBA" id="ARBA00022741"/>
    </source>
</evidence>
<accession>E6YV77</accession>
<dbReference type="EMBL" id="CP019489">
    <property type="protein sequence ID" value="ATO57483.1"/>
    <property type="molecule type" value="Genomic_DNA"/>
</dbReference>
<dbReference type="PDBsum" id="4PY3"/>
<dbReference type="AlphaFoldDB" id="E6YV77"/>
<evidence type="ECO:0000256" key="7">
    <source>
        <dbReference type="ARBA" id="ARBA00048696"/>
    </source>
</evidence>
<dbReference type="PANTHER" id="PTHR39560:SF1">
    <property type="entry name" value="PROTEIN ADENYLYLTRANSFERASE FIC-RELATED"/>
    <property type="match status" value="1"/>
</dbReference>
<dbReference type="SUPFAM" id="SSF140931">
    <property type="entry name" value="Fic-like"/>
    <property type="match status" value="1"/>
</dbReference>
<dbReference type="Pfam" id="PF18543">
    <property type="entry name" value="ID"/>
    <property type="match status" value="1"/>
</dbReference>
<dbReference type="Pfam" id="PF02661">
    <property type="entry name" value="Fic"/>
    <property type="match status" value="1"/>
</dbReference>
<dbReference type="InterPro" id="IPR036597">
    <property type="entry name" value="Fido-like_dom_sf"/>
</dbReference>
<name>E6YV77_9HYPH</name>
<evidence type="ECO:0000256" key="1">
    <source>
        <dbReference type="ARBA" id="ARBA00022679"/>
    </source>
</evidence>
<dbReference type="EMBL" id="FN645496">
    <property type="protein sequence ID" value="CBI80765.1"/>
    <property type="molecule type" value="Genomic_DNA"/>
</dbReference>
<dbReference type="EC" id="2.7.7.108" evidence="5"/>
<reference evidence="10" key="2">
    <citation type="journal article" date="2017" name="Genome Biol. Evol.">
        <title>Evolutionary Dynamics of Pathoadaptation Revealed by Three Independent Acquisitions of the VirB/D4 Type IV Secretion System in Bartonella.</title>
        <authorList>
            <person name="Harms A."/>
            <person name="Segers F.H."/>
            <person name="Quebatte M."/>
            <person name="Mistl C."/>
            <person name="Manfredi P."/>
            <person name="Korner J."/>
            <person name="Chomel B.B."/>
            <person name="Kosoy M."/>
            <person name="Maruyama S."/>
            <person name="Engel P."/>
            <person name="Dehio C."/>
        </authorList>
    </citation>
    <scope>NUCLEOTIDE SEQUENCE [LARGE SCALE GENOMIC DNA]</scope>
    <source>
        <strain evidence="10">1-1c</strain>
    </source>
</reference>
<evidence type="ECO:0000259" key="9">
    <source>
        <dbReference type="PROSITE" id="PS51459"/>
    </source>
</evidence>
<evidence type="ECO:0000256" key="2">
    <source>
        <dbReference type="ARBA" id="ARBA00022695"/>
    </source>
</evidence>
<evidence type="ECO:0000256" key="5">
    <source>
        <dbReference type="ARBA" id="ARBA00034531"/>
    </source>
</evidence>
<evidence type="ECO:0000256" key="8">
    <source>
        <dbReference type="SAM" id="Coils"/>
    </source>
</evidence>
<protein>
    <recommendedName>
        <fullName evidence="5">protein adenylyltransferase</fullName>
        <ecNumber evidence="5">2.7.7.108</ecNumber>
    </recommendedName>
</protein>
<keyword evidence="4" id="KW-0067">ATP-binding</keyword>
<keyword evidence="8" id="KW-0175">Coiled coil</keyword>
<dbReference type="InterPro" id="IPR012340">
    <property type="entry name" value="NA-bd_OB-fold"/>
</dbReference>
<dbReference type="GO" id="GO:0051302">
    <property type="term" value="P:regulation of cell division"/>
    <property type="evidence" value="ECO:0007669"/>
    <property type="project" value="TreeGrafter"/>
</dbReference>
<keyword evidence="12" id="KW-0002">3D-structure</keyword>
<dbReference type="InterPro" id="IPR040548">
    <property type="entry name" value="BepA_ID"/>
</dbReference>
<gene>
    <name evidence="11" type="ORF">B11C_110376</name>
    <name evidence="10" type="ORF">B11Cv2_007200</name>
</gene>
<feature type="coiled-coil region" evidence="8">
    <location>
        <begin position="397"/>
        <end position="424"/>
    </location>
</feature>
<comment type="catalytic activity">
    <reaction evidence="6">
        <text>L-threonyl-[protein] + ATP = 3-O-(5'-adenylyl)-L-threonyl-[protein] + diphosphate</text>
        <dbReference type="Rhea" id="RHEA:54292"/>
        <dbReference type="Rhea" id="RHEA-COMP:11060"/>
        <dbReference type="Rhea" id="RHEA-COMP:13847"/>
        <dbReference type="ChEBI" id="CHEBI:30013"/>
        <dbReference type="ChEBI" id="CHEBI:30616"/>
        <dbReference type="ChEBI" id="CHEBI:33019"/>
        <dbReference type="ChEBI" id="CHEBI:138113"/>
        <dbReference type="EC" id="2.7.7.108"/>
    </reaction>
</comment>
<evidence type="ECO:0000256" key="4">
    <source>
        <dbReference type="ARBA" id="ARBA00022840"/>
    </source>
</evidence>
<keyword evidence="3" id="KW-0547">Nucleotide-binding</keyword>
<feature type="domain" description="Fido" evidence="9">
    <location>
        <begin position="57"/>
        <end position="229"/>
    </location>
</feature>
<dbReference type="InterPro" id="IPR003812">
    <property type="entry name" value="Fido"/>
</dbReference>
<dbReference type="KEGG" id="baro:B11Cv2_007200"/>
<evidence type="ECO:0000256" key="6">
    <source>
        <dbReference type="ARBA" id="ARBA00047939"/>
    </source>
</evidence>
<sequence>MVTFSDISLARNYAYPHMNTLKNKHNIMSTKKLAHVCEHYAKKAIINLNKEPLPQKFDSSYLKYIHQRLFESTFEWAGYTRDFSFTFDDGTVAEMPMMKVPNLDIFYVQGNDIQENLKKFDQLLASKNNLQGLSREEFVDEAAKLFVFLNSIAPFRAGNEPTQRVFFEKLAEAAGHQLDFSVATEKRIMRACIDGMTLKDNMAYKEMKSLFEDISDPKKIAALKNFLRRIPRLERERLNDEYVIMPKEGMTYTGIYNVSSVNFVIIKVADSCVLCTKDYFAPEQLKVLKPGAECTVTVPTEKDLNQILIPAEKLTSLKEEEIVKKIKLSDYVKESQKKVDRFLKLVYGDVAVLDEYMLSIHERPEINKQLCEQIRKSPQNFAKLSGFKIFGIKSSKRRIAEENVSRLVQEIEKHAEIVKSVKDEIVLEFEKEQKRVEQVVKVSKEIQDILNLPKEEQKKALESSPVLYEELCSFLKQVDSRLSAKEKDCIYGYNNRKLSESIGVSENKAAIIIKTVNKSIKLREQFEKIAKEIKVDRSEIMAIAV</sequence>
<dbReference type="NCBIfam" id="NF033856">
    <property type="entry name" value="T4SS_effec_BID"/>
    <property type="match status" value="1"/>
</dbReference>
<organism evidence="11">
    <name type="scientific">Bartonella sp. 1-1C</name>
    <dbReference type="NCBI Taxonomy" id="515256"/>
    <lineage>
        <taxon>Bacteria</taxon>
        <taxon>Pseudomonadati</taxon>
        <taxon>Pseudomonadota</taxon>
        <taxon>Alphaproteobacteria</taxon>
        <taxon>Hyphomicrobiales</taxon>
        <taxon>Bartonellaceae</taxon>
        <taxon>Bartonella</taxon>
    </lineage>
</organism>
<evidence type="ECO:0000313" key="11">
    <source>
        <dbReference type="EMBL" id="CBI80765.1"/>
    </source>
</evidence>
<dbReference type="PROSITE" id="PS51459">
    <property type="entry name" value="FIDO"/>
    <property type="match status" value="1"/>
</dbReference>
<reference evidence="11" key="1">
    <citation type="journal article" date="2011" name="PLoS Genet.">
        <title>Parallel evolution of a type IV secretion system in radiating lineages of the host-restricted bacterial pathogen Bartonella.</title>
        <authorList>
            <person name="Engel P."/>
            <person name="Salzburger W."/>
            <person name="Liesch M."/>
            <person name="Chang C.C."/>
            <person name="Maruyama S."/>
            <person name="Lanz C."/>
            <person name="Calteau A."/>
            <person name="Lajus A."/>
            <person name="Medigue C."/>
            <person name="Schuster S.C."/>
            <person name="Dehio C."/>
        </authorList>
    </citation>
    <scope>NUCLEOTIDE SEQUENCE</scope>
    <source>
        <strain evidence="11">1-1C</strain>
    </source>
</reference>
<comment type="catalytic activity">
    <reaction evidence="7">
        <text>L-tyrosyl-[protein] + ATP = O-(5'-adenylyl)-L-tyrosyl-[protein] + diphosphate</text>
        <dbReference type="Rhea" id="RHEA:54288"/>
        <dbReference type="Rhea" id="RHEA-COMP:10136"/>
        <dbReference type="Rhea" id="RHEA-COMP:13846"/>
        <dbReference type="ChEBI" id="CHEBI:30616"/>
        <dbReference type="ChEBI" id="CHEBI:33019"/>
        <dbReference type="ChEBI" id="CHEBI:46858"/>
        <dbReference type="ChEBI" id="CHEBI:83624"/>
        <dbReference type="EC" id="2.7.7.108"/>
    </reaction>
</comment>